<protein>
    <submittedName>
        <fullName evidence="4">Uncharacterized protein</fullName>
    </submittedName>
</protein>
<dbReference type="eggNOG" id="ENOG5033GVY">
    <property type="taxonomic scope" value="Bacteria"/>
</dbReference>
<comment type="caution">
    <text evidence="4">The sequence shown here is derived from an EMBL/GenBank/DDBJ whole genome shotgun (WGS) entry which is preliminary data.</text>
</comment>
<dbReference type="STRING" id="909613.UO65_5245"/>
<evidence type="ECO:0000256" key="1">
    <source>
        <dbReference type="SAM" id="MobiDB-lite"/>
    </source>
</evidence>
<dbReference type="Proteomes" id="UP000019277">
    <property type="component" value="Unassembled WGS sequence"/>
</dbReference>
<feature type="compositionally biased region" description="Low complexity" evidence="1">
    <location>
        <begin position="143"/>
        <end position="186"/>
    </location>
</feature>
<feature type="chain" id="PRO_5004894259" evidence="3">
    <location>
        <begin position="23"/>
        <end position="299"/>
    </location>
</feature>
<feature type="signal peptide" evidence="3">
    <location>
        <begin position="1"/>
        <end position="22"/>
    </location>
</feature>
<evidence type="ECO:0000256" key="2">
    <source>
        <dbReference type="SAM" id="Phobius"/>
    </source>
</evidence>
<feature type="compositionally biased region" description="Pro residues" evidence="1">
    <location>
        <begin position="121"/>
        <end position="142"/>
    </location>
</feature>
<dbReference type="EMBL" id="AYXG01000203">
    <property type="protein sequence ID" value="EWC59517.1"/>
    <property type="molecule type" value="Genomic_DNA"/>
</dbReference>
<keyword evidence="5" id="KW-1185">Reference proteome</keyword>
<dbReference type="PATRIC" id="fig|909613.9.peg.5242"/>
<keyword evidence="2" id="KW-0812">Transmembrane</keyword>
<feature type="transmembrane region" description="Helical" evidence="2">
    <location>
        <begin position="279"/>
        <end position="298"/>
    </location>
</feature>
<evidence type="ECO:0000313" key="5">
    <source>
        <dbReference type="Proteomes" id="UP000019277"/>
    </source>
</evidence>
<dbReference type="AlphaFoldDB" id="W7IS16"/>
<reference evidence="4 5" key="1">
    <citation type="journal article" date="2014" name="Genome Announc.">
        <title>Draft Genome Sequence of the Antitrypanosomally Active Sponge-Associated Bacterium Actinokineospora sp. Strain EG49.</title>
        <authorList>
            <person name="Harjes J."/>
            <person name="Ryu T."/>
            <person name="Abdelmohsen U.R."/>
            <person name="Moitinho-Silva L."/>
            <person name="Horn H."/>
            <person name="Ravasi T."/>
            <person name="Hentschel U."/>
        </authorList>
    </citation>
    <scope>NUCLEOTIDE SEQUENCE [LARGE SCALE GENOMIC DNA]</scope>
    <source>
        <strain evidence="4 5">EG49</strain>
    </source>
</reference>
<evidence type="ECO:0000313" key="4">
    <source>
        <dbReference type="EMBL" id="EWC59517.1"/>
    </source>
</evidence>
<feature type="region of interest" description="Disordered" evidence="1">
    <location>
        <begin position="115"/>
        <end position="217"/>
    </location>
</feature>
<organism evidence="4 5">
    <name type="scientific">Actinokineospora spheciospongiae</name>
    <dbReference type="NCBI Taxonomy" id="909613"/>
    <lineage>
        <taxon>Bacteria</taxon>
        <taxon>Bacillati</taxon>
        <taxon>Actinomycetota</taxon>
        <taxon>Actinomycetes</taxon>
        <taxon>Pseudonocardiales</taxon>
        <taxon>Pseudonocardiaceae</taxon>
        <taxon>Actinokineospora</taxon>
    </lineage>
</organism>
<keyword evidence="2" id="KW-1133">Transmembrane helix</keyword>
<name>W7IS16_9PSEU</name>
<dbReference type="RefSeq" id="WP_233427840.1">
    <property type="nucleotide sequence ID" value="NZ_AYXG01000203.1"/>
</dbReference>
<keyword evidence="2" id="KW-0472">Membrane</keyword>
<keyword evidence="3" id="KW-0732">Signal</keyword>
<sequence>MGIASAGVAVMVVGLSGGPAQAQPVERAQQPTFSSSVSPTSGPAGTAFTVHWGSNAGALCKTVTFSTALTTIPPTPYPNLQVGVVAPASATPNTYAITLTCDRYTSVTRFTVTKPTTTAPTTPPVTTTPPPVVTPTTPPRVTTPPVATTSPRTTTTTAPVTTTTVPTTTTTTAPTTSTTLPPITTADAPEGDLRLDRESVQPGDDLSAEGEGCTPGAPVVLTSGGQRVGSTTADATGGFTAGVEFTRVEPGRHTITAECGVVLTGAVDQIVTSSTGGSSGTLVVLVFFVLVGAALVRFA</sequence>
<evidence type="ECO:0000256" key="3">
    <source>
        <dbReference type="SAM" id="SignalP"/>
    </source>
</evidence>
<accession>W7IS16</accession>
<gene>
    <name evidence="4" type="ORF">UO65_5245</name>
</gene>
<proteinExistence type="predicted"/>